<feature type="domain" description="Leucine-binding protein" evidence="3">
    <location>
        <begin position="40"/>
        <end position="369"/>
    </location>
</feature>
<dbReference type="InterPro" id="IPR028082">
    <property type="entry name" value="Peripla_BP_I"/>
</dbReference>
<dbReference type="Proteomes" id="UP000000442">
    <property type="component" value="Chromosome"/>
</dbReference>
<evidence type="ECO:0000256" key="2">
    <source>
        <dbReference type="ARBA" id="ARBA00022729"/>
    </source>
</evidence>
<dbReference type="AlphaFoldDB" id="C0QJP1"/>
<dbReference type="HOGENOM" id="CLU_027128_4_1_7"/>
<dbReference type="Pfam" id="PF13458">
    <property type="entry name" value="Peripla_BP_6"/>
    <property type="match status" value="1"/>
</dbReference>
<accession>C0QJP1</accession>
<dbReference type="SUPFAM" id="SSF53822">
    <property type="entry name" value="Periplasmic binding protein-like I"/>
    <property type="match status" value="1"/>
</dbReference>
<dbReference type="InterPro" id="IPR051010">
    <property type="entry name" value="BCAA_transport"/>
</dbReference>
<evidence type="ECO:0000259" key="3">
    <source>
        <dbReference type="Pfam" id="PF13458"/>
    </source>
</evidence>
<dbReference type="KEGG" id="dat:HRM2_07800"/>
<reference evidence="4 5" key="1">
    <citation type="journal article" date="2009" name="Environ. Microbiol.">
        <title>Genome sequence of Desulfobacterium autotrophicum HRM2, a marine sulfate reducer oxidizing organic carbon completely to carbon dioxide.</title>
        <authorList>
            <person name="Strittmatter A.W."/>
            <person name="Liesegang H."/>
            <person name="Rabus R."/>
            <person name="Decker I."/>
            <person name="Amann J."/>
            <person name="Andres S."/>
            <person name="Henne A."/>
            <person name="Fricke W.F."/>
            <person name="Martinez-Arias R."/>
            <person name="Bartels D."/>
            <person name="Goesmann A."/>
            <person name="Krause L."/>
            <person name="Puehler A."/>
            <person name="Klenk H.P."/>
            <person name="Richter M."/>
            <person name="Schuler M."/>
            <person name="Gloeckner F.O."/>
            <person name="Meyerdierks A."/>
            <person name="Gottschalk G."/>
            <person name="Amann R."/>
        </authorList>
    </citation>
    <scope>NUCLEOTIDE SEQUENCE [LARGE SCALE GENOMIC DNA]</scope>
    <source>
        <strain evidence="5">ATCC 43914 / DSM 3382 / HRM2</strain>
    </source>
</reference>
<name>C0QJP1_DESAH</name>
<comment type="similarity">
    <text evidence="1">Belongs to the leucine-binding protein family.</text>
</comment>
<sequence>MTSFNLFNLRERKMPACIKSVLIVVFLMLVIPVETHGAEPIVVGVPLPLSGKQMKDGQMMKDSFEMARKLINENGGINGRPLALVYGDDQGKESVGEKIVRDLVVTDKAVMLVGGHTSAPTYAMAETANTLDVPFLVCTASADRITRKRWKNIYRLNPPISEYTKGLEDFWMKSIKPKFISILYENSMFGMDGATHMMGFCQENGIAMGSSVGYDRERTDPAYFRSILALQVDDPPDLIYMVSRLDDGVALVKAIREVKIEVLLCGGAGGFTSDEFIKRAGKAASHLLTATLWSHQLPYPGTKKYHDRFLQVYSYAPDYHGAEAYSALLVAADALKRADSLSPGSIRAALDKTYMTTPFGPVKFYAYDGFERQNTVRTLVLQIINGRFEVIWPLDIATARFVPLDK</sequence>
<evidence type="ECO:0000313" key="4">
    <source>
        <dbReference type="EMBL" id="ACN13894.1"/>
    </source>
</evidence>
<keyword evidence="5" id="KW-1185">Reference proteome</keyword>
<evidence type="ECO:0000313" key="5">
    <source>
        <dbReference type="Proteomes" id="UP000000442"/>
    </source>
</evidence>
<protein>
    <submittedName>
        <fullName evidence="4">Branched-chain ABC-type amino acid transporter, substrate-binding protein</fullName>
    </submittedName>
</protein>
<evidence type="ECO:0000256" key="1">
    <source>
        <dbReference type="ARBA" id="ARBA00010062"/>
    </source>
</evidence>
<dbReference type="STRING" id="177437.HRM2_07800"/>
<dbReference type="PANTHER" id="PTHR30483">
    <property type="entry name" value="LEUCINE-SPECIFIC-BINDING PROTEIN"/>
    <property type="match status" value="1"/>
</dbReference>
<dbReference type="OrthoDB" id="9783240at2"/>
<dbReference type="EMBL" id="CP001087">
    <property type="protein sequence ID" value="ACN13894.1"/>
    <property type="molecule type" value="Genomic_DNA"/>
</dbReference>
<dbReference type="PANTHER" id="PTHR30483:SF37">
    <property type="entry name" value="ABC TRANSPORTER SUBSTRATE-BINDING PROTEIN"/>
    <property type="match status" value="1"/>
</dbReference>
<proteinExistence type="inferred from homology"/>
<dbReference type="InterPro" id="IPR028081">
    <property type="entry name" value="Leu-bd"/>
</dbReference>
<dbReference type="Gene3D" id="3.40.50.2300">
    <property type="match status" value="2"/>
</dbReference>
<organism evidence="4 5">
    <name type="scientific">Desulforapulum autotrophicum (strain ATCC 43914 / DSM 3382 / VKM B-1955 / HRM2)</name>
    <name type="common">Desulfobacterium autotrophicum</name>
    <dbReference type="NCBI Taxonomy" id="177437"/>
    <lineage>
        <taxon>Bacteria</taxon>
        <taxon>Pseudomonadati</taxon>
        <taxon>Thermodesulfobacteriota</taxon>
        <taxon>Desulfobacteria</taxon>
        <taxon>Desulfobacterales</taxon>
        <taxon>Desulfobacteraceae</taxon>
        <taxon>Desulforapulum</taxon>
    </lineage>
</organism>
<gene>
    <name evidence="4" type="ordered locus">HRM2_07800</name>
</gene>
<keyword evidence="2" id="KW-0732">Signal</keyword>
<dbReference type="eggNOG" id="COG0683">
    <property type="taxonomic scope" value="Bacteria"/>
</dbReference>